<dbReference type="InterPro" id="IPR009921">
    <property type="entry name" value="YehS-like"/>
</dbReference>
<evidence type="ECO:0008006" key="3">
    <source>
        <dbReference type="Google" id="ProtNLM"/>
    </source>
</evidence>
<dbReference type="Proteomes" id="UP000030063">
    <property type="component" value="Unassembled WGS sequence"/>
</dbReference>
<keyword evidence="2" id="KW-1185">Reference proteome</keyword>
<accession>A0A0A1YJG2</accession>
<organism evidence="1 2">
    <name type="scientific">Pseudomonas taeanensis MS-3</name>
    <dbReference type="NCBI Taxonomy" id="1395571"/>
    <lineage>
        <taxon>Bacteria</taxon>
        <taxon>Pseudomonadati</taxon>
        <taxon>Pseudomonadota</taxon>
        <taxon>Gammaproteobacteria</taxon>
        <taxon>Pseudomonadales</taxon>
        <taxon>Pseudomonadaceae</taxon>
        <taxon>Pseudomonas</taxon>
    </lineage>
</organism>
<gene>
    <name evidence="1" type="ORF">TMS3_0110965</name>
</gene>
<evidence type="ECO:0000313" key="1">
    <source>
        <dbReference type="EMBL" id="KFX70020.1"/>
    </source>
</evidence>
<comment type="caution">
    <text evidence="1">The sequence shown here is derived from an EMBL/GenBank/DDBJ whole genome shotgun (WGS) entry which is preliminary data.</text>
</comment>
<dbReference type="OrthoDB" id="9788465at2"/>
<dbReference type="PANTHER" id="PTHR37805:SF1">
    <property type="entry name" value="CYTOPLASMIC PROTEIN"/>
    <property type="match status" value="1"/>
</dbReference>
<dbReference type="Pfam" id="PF07308">
    <property type="entry name" value="DUF1456"/>
    <property type="match status" value="2"/>
</dbReference>
<dbReference type="PANTHER" id="PTHR37805">
    <property type="entry name" value="CYTOPLASMIC PROTEIN-RELATED"/>
    <property type="match status" value="1"/>
</dbReference>
<name>A0A0A1YJG2_9PSED</name>
<dbReference type="RefSeq" id="WP_025165274.1">
    <property type="nucleotide sequence ID" value="NZ_AWSQ01000002.1"/>
</dbReference>
<reference evidence="1 2" key="1">
    <citation type="journal article" date="2014" name="Genome Announc.">
        <title>Draft Genome Sequence of Petroleum Oil-Degrading Marine Bacterium Pseudomonas taeanensis Strain MS-3, Isolated from a Crude Oil-Contaminated Seashore.</title>
        <authorList>
            <person name="Lee S.Y."/>
            <person name="Kim S.H."/>
            <person name="Lee D.G."/>
            <person name="Shin S."/>
            <person name="Yun S.H."/>
            <person name="Choi C.W."/>
            <person name="Chung Y.H."/>
            <person name="Choi J.S."/>
            <person name="Kahng H.Y."/>
            <person name="Kim S.I."/>
        </authorList>
    </citation>
    <scope>NUCLEOTIDE SEQUENCE [LARGE SCALE GENOMIC DNA]</scope>
    <source>
        <strain evidence="1 2">MS-3</strain>
    </source>
</reference>
<dbReference type="AlphaFoldDB" id="A0A0A1YJG2"/>
<dbReference type="eggNOG" id="COG4807">
    <property type="taxonomic scope" value="Bacteria"/>
</dbReference>
<protein>
    <recommendedName>
        <fullName evidence="3">Cytoplasmic protein</fullName>
    </recommendedName>
</protein>
<dbReference type="STRING" id="1395571.TMS3_0110965"/>
<sequence length="153" mass="17414">MINNDVLRSLRYLLDISDAQVAEIVELAGRPTSEAEVSVLLKKDDEEGYQDCPDELMAHFLDGLVVFKRGKDDSRPALPLELPVTNNMVLKKLRVAFELKEDDMHAIMQSVDFPVSKPEMSALFRKFGHSNYRTCGDQFLRNFLKGLTLRVRA</sequence>
<evidence type="ECO:0000313" key="2">
    <source>
        <dbReference type="Proteomes" id="UP000030063"/>
    </source>
</evidence>
<proteinExistence type="predicted"/>
<dbReference type="EMBL" id="AWSQ01000002">
    <property type="protein sequence ID" value="KFX70020.1"/>
    <property type="molecule type" value="Genomic_DNA"/>
</dbReference>